<dbReference type="Proteomes" id="UP000652761">
    <property type="component" value="Unassembled WGS sequence"/>
</dbReference>
<protein>
    <submittedName>
        <fullName evidence="1">Uncharacterized protein</fullName>
    </submittedName>
</protein>
<dbReference type="EMBL" id="NMUH01008821">
    <property type="protein sequence ID" value="MQM19297.1"/>
    <property type="molecule type" value="Genomic_DNA"/>
</dbReference>
<proteinExistence type="predicted"/>
<dbReference type="AlphaFoldDB" id="A0A843XJT5"/>
<accession>A0A843XJT5</accession>
<sequence>MMAMELNSADAKKWVLRNDVEHWSHARFPRQRFCSLNTQAIYSITFCHLWAYSYRDNLLQNVLNKTSIYKHAPVDTRNLSRFLASMHAHQLAVTRRPLLTMFRHFTAQKCIGLHMKETFNLSQHLTCRIRLNHQKF</sequence>
<reference evidence="1" key="1">
    <citation type="submission" date="2017-07" db="EMBL/GenBank/DDBJ databases">
        <title>Taro Niue Genome Assembly and Annotation.</title>
        <authorList>
            <person name="Atibalentja N."/>
            <person name="Keating K."/>
            <person name="Fields C.J."/>
        </authorList>
    </citation>
    <scope>NUCLEOTIDE SEQUENCE</scope>
    <source>
        <strain evidence="1">Niue_2</strain>
        <tissue evidence="1">Leaf</tissue>
    </source>
</reference>
<evidence type="ECO:0000313" key="2">
    <source>
        <dbReference type="Proteomes" id="UP000652761"/>
    </source>
</evidence>
<organism evidence="1 2">
    <name type="scientific">Colocasia esculenta</name>
    <name type="common">Wild taro</name>
    <name type="synonym">Arum esculentum</name>
    <dbReference type="NCBI Taxonomy" id="4460"/>
    <lineage>
        <taxon>Eukaryota</taxon>
        <taxon>Viridiplantae</taxon>
        <taxon>Streptophyta</taxon>
        <taxon>Embryophyta</taxon>
        <taxon>Tracheophyta</taxon>
        <taxon>Spermatophyta</taxon>
        <taxon>Magnoliopsida</taxon>
        <taxon>Liliopsida</taxon>
        <taxon>Araceae</taxon>
        <taxon>Aroideae</taxon>
        <taxon>Colocasieae</taxon>
        <taxon>Colocasia</taxon>
    </lineage>
</organism>
<keyword evidence="2" id="KW-1185">Reference proteome</keyword>
<evidence type="ECO:0000313" key="1">
    <source>
        <dbReference type="EMBL" id="MQM19297.1"/>
    </source>
</evidence>
<gene>
    <name evidence="1" type="ORF">Taro_052301</name>
</gene>
<name>A0A843XJT5_COLES</name>
<comment type="caution">
    <text evidence="1">The sequence shown here is derived from an EMBL/GenBank/DDBJ whole genome shotgun (WGS) entry which is preliminary data.</text>
</comment>